<dbReference type="Pfam" id="PF11148">
    <property type="entry name" value="DUF2922"/>
    <property type="match status" value="1"/>
</dbReference>
<proteinExistence type="predicted"/>
<dbReference type="RefSeq" id="WP_207109462.1">
    <property type="nucleotide sequence ID" value="NZ_JAFLVR010000037.1"/>
</dbReference>
<sequence>MYTLDAEFEKSNGKHHHLRLKDFDPSKTAEEIKTSLEKITKLNLFEKDGVGLFKKVLHAKVIEKRETPIFDQAANEVPVAAEQQAAQEKTQVSEFVETEIEKVSTDFRIPEDLSIVTERPAPDVMIQTIGFPPEINPWELNEMQSLAVITACLPDDFLLENVQIDDSQESAKLILIERLKEGCTPVPLVDQASPEEIPKKKRKRLIDRIRRRE</sequence>
<name>A0ABS3HK72_9ENTE</name>
<evidence type="ECO:0000313" key="2">
    <source>
        <dbReference type="Proteomes" id="UP000664495"/>
    </source>
</evidence>
<gene>
    <name evidence="1" type="ORF">JZO85_15660</name>
</gene>
<evidence type="ECO:0000313" key="1">
    <source>
        <dbReference type="EMBL" id="MBO0453698.1"/>
    </source>
</evidence>
<dbReference type="EMBL" id="JAFLVR010000037">
    <property type="protein sequence ID" value="MBO0453698.1"/>
    <property type="molecule type" value="Genomic_DNA"/>
</dbReference>
<keyword evidence="2" id="KW-1185">Reference proteome</keyword>
<reference evidence="1 2" key="1">
    <citation type="submission" date="2021-03" db="EMBL/GenBank/DDBJ databases">
        <title>Enterococcal diversity collection.</title>
        <authorList>
            <person name="Gilmore M.S."/>
            <person name="Schwartzman J."/>
            <person name="Van Tyne D."/>
            <person name="Martin M."/>
            <person name="Earl A.M."/>
            <person name="Manson A.L."/>
            <person name="Straub T."/>
            <person name="Salamzade R."/>
            <person name="Saavedra J."/>
            <person name="Lebreton F."/>
            <person name="Prichula J."/>
            <person name="Schaufler K."/>
            <person name="Gaca A."/>
            <person name="Sgardioli B."/>
            <person name="Wagenaar J."/>
            <person name="Strong T."/>
        </authorList>
    </citation>
    <scope>NUCLEOTIDE SEQUENCE [LARGE SCALE GENOMIC DNA]</scope>
    <source>
        <strain evidence="1 2">MJM16</strain>
    </source>
</reference>
<protein>
    <submittedName>
        <fullName evidence="1">DUF2922 domain-containing protein</fullName>
    </submittedName>
</protein>
<organism evidence="1 2">
    <name type="scientific">Candidatus Enterococcus murrayae</name>
    <dbReference type="NCBI Taxonomy" id="2815321"/>
    <lineage>
        <taxon>Bacteria</taxon>
        <taxon>Bacillati</taxon>
        <taxon>Bacillota</taxon>
        <taxon>Bacilli</taxon>
        <taxon>Lactobacillales</taxon>
        <taxon>Enterococcaceae</taxon>
        <taxon>Enterococcus</taxon>
    </lineage>
</organism>
<accession>A0ABS3HK72</accession>
<dbReference type="InterPro" id="IPR021321">
    <property type="entry name" value="DUF2922"/>
</dbReference>
<dbReference type="Proteomes" id="UP000664495">
    <property type="component" value="Unassembled WGS sequence"/>
</dbReference>
<comment type="caution">
    <text evidence="1">The sequence shown here is derived from an EMBL/GenBank/DDBJ whole genome shotgun (WGS) entry which is preliminary data.</text>
</comment>